<keyword evidence="18" id="KW-0472">Membrane</keyword>
<evidence type="ECO:0000256" key="13">
    <source>
        <dbReference type="ARBA" id="ARBA00059321"/>
    </source>
</evidence>
<reference evidence="20 21" key="1">
    <citation type="journal article" date="2021" name="Hortic Res">
        <title>The domestication of Cucurbita argyrosperma as revealed by the genome of its wild relative.</title>
        <authorList>
            <person name="Barrera-Redondo J."/>
            <person name="Sanchez-de la Vega G."/>
            <person name="Aguirre-Liguori J.A."/>
            <person name="Castellanos-Morales G."/>
            <person name="Gutierrez-Guerrero Y.T."/>
            <person name="Aguirre-Dugua X."/>
            <person name="Aguirre-Planter E."/>
            <person name="Tenaillon M.I."/>
            <person name="Lira-Saade R."/>
            <person name="Eguiarte L.E."/>
        </authorList>
    </citation>
    <scope>NUCLEOTIDE SEQUENCE [LARGE SCALE GENOMIC DNA]</scope>
    <source>
        <strain evidence="20">JBR-2021</strain>
    </source>
</reference>
<feature type="non-terminal residue" evidence="20">
    <location>
        <position position="1"/>
    </location>
</feature>
<comment type="subcellular location">
    <subcellularLocation>
        <location evidence="2">Mitochondrion matrix</location>
    </subcellularLocation>
</comment>
<evidence type="ECO:0000256" key="2">
    <source>
        <dbReference type="ARBA" id="ARBA00004305"/>
    </source>
</evidence>
<evidence type="ECO:0000256" key="10">
    <source>
        <dbReference type="ARBA" id="ARBA00023128"/>
    </source>
</evidence>
<keyword evidence="21" id="KW-1185">Reference proteome</keyword>
<organism evidence="20 21">
    <name type="scientific">Cucurbita argyrosperma subsp. sororia</name>
    <dbReference type="NCBI Taxonomy" id="37648"/>
    <lineage>
        <taxon>Eukaryota</taxon>
        <taxon>Viridiplantae</taxon>
        <taxon>Streptophyta</taxon>
        <taxon>Embryophyta</taxon>
        <taxon>Tracheophyta</taxon>
        <taxon>Spermatophyta</taxon>
        <taxon>Magnoliopsida</taxon>
        <taxon>eudicotyledons</taxon>
        <taxon>Gunneridae</taxon>
        <taxon>Pentapetalae</taxon>
        <taxon>rosids</taxon>
        <taxon>fabids</taxon>
        <taxon>Cucurbitales</taxon>
        <taxon>Cucurbitaceae</taxon>
        <taxon>Cucurbiteae</taxon>
        <taxon>Cucurbita</taxon>
    </lineage>
</organism>
<dbReference type="PANTHER" id="PTHR33976">
    <property type="entry name" value="OS07G0645000 PROTEIN"/>
    <property type="match status" value="1"/>
</dbReference>
<evidence type="ECO:0000256" key="5">
    <source>
        <dbReference type="ARBA" id="ARBA00013016"/>
    </source>
</evidence>
<name>A0AAV6NAV0_9ROSI</name>
<evidence type="ECO:0000256" key="17">
    <source>
        <dbReference type="PIRSR" id="PIRSR637944-1"/>
    </source>
</evidence>
<dbReference type="CDD" id="cd03013">
    <property type="entry name" value="PRX5_like"/>
    <property type="match status" value="1"/>
</dbReference>
<evidence type="ECO:0000256" key="4">
    <source>
        <dbReference type="ARBA" id="ARBA00011245"/>
    </source>
</evidence>
<evidence type="ECO:0000256" key="11">
    <source>
        <dbReference type="ARBA" id="ARBA00023284"/>
    </source>
</evidence>
<evidence type="ECO:0000259" key="19">
    <source>
        <dbReference type="PROSITE" id="PS51352"/>
    </source>
</evidence>
<dbReference type="GO" id="GO:0034599">
    <property type="term" value="P:cellular response to oxidative stress"/>
    <property type="evidence" value="ECO:0007669"/>
    <property type="project" value="InterPro"/>
</dbReference>
<feature type="transmembrane region" description="Helical" evidence="18">
    <location>
        <begin position="262"/>
        <end position="285"/>
    </location>
</feature>
<dbReference type="PROSITE" id="PS51352">
    <property type="entry name" value="THIOREDOXIN_2"/>
    <property type="match status" value="1"/>
</dbReference>
<dbReference type="GO" id="GO:0005759">
    <property type="term" value="C:mitochondrial matrix"/>
    <property type="evidence" value="ECO:0007669"/>
    <property type="project" value="UniProtKB-SubCell"/>
</dbReference>
<protein>
    <recommendedName>
        <fullName evidence="14">Peroxiredoxin-2F, mitochondrial</fullName>
        <ecNumber evidence="5">1.11.1.25</ecNumber>
    </recommendedName>
    <alternativeName>
        <fullName evidence="12">Glutaredoxin-dependent peroxiredoxin</fullName>
    </alternativeName>
    <alternativeName>
        <fullName evidence="16">Peroxiredoxin IIF</fullName>
    </alternativeName>
    <alternativeName>
        <fullName evidence="15">Thioredoxin peroxidase 2F</fullName>
    </alternativeName>
</protein>
<dbReference type="GO" id="GO:0008379">
    <property type="term" value="F:thioredoxin peroxidase activity"/>
    <property type="evidence" value="ECO:0007669"/>
    <property type="project" value="InterPro"/>
</dbReference>
<keyword evidence="8" id="KW-0809">Transit peptide</keyword>
<dbReference type="AlphaFoldDB" id="A0AAV6NAV0"/>
<dbReference type="EC" id="1.11.1.25" evidence="5"/>
<dbReference type="InterPro" id="IPR059083">
    <property type="entry name" value="At5g19230_dom"/>
</dbReference>
<dbReference type="InterPro" id="IPR013766">
    <property type="entry name" value="Thioredoxin_domain"/>
</dbReference>
<gene>
    <name evidence="20" type="primary">PRXIIF</name>
    <name evidence="20" type="ORF">SDJN03_13385</name>
</gene>
<evidence type="ECO:0000256" key="8">
    <source>
        <dbReference type="ARBA" id="ARBA00022946"/>
    </source>
</evidence>
<keyword evidence="9" id="KW-0560">Oxidoreductase</keyword>
<evidence type="ECO:0000256" key="14">
    <source>
        <dbReference type="ARBA" id="ARBA00072389"/>
    </source>
</evidence>
<dbReference type="Proteomes" id="UP000685013">
    <property type="component" value="Chromosome 8"/>
</dbReference>
<keyword evidence="11" id="KW-0676">Redox-active center</keyword>
<dbReference type="InterPro" id="IPR037944">
    <property type="entry name" value="PRX5-like"/>
</dbReference>
<evidence type="ECO:0000256" key="12">
    <source>
        <dbReference type="ARBA" id="ARBA00031688"/>
    </source>
</evidence>
<dbReference type="FunFam" id="3.40.30.10:FF:000190">
    <property type="entry name" value="Peroxiredoxin"/>
    <property type="match status" value="1"/>
</dbReference>
<comment type="function">
    <text evidence="13">Thiol-specific peroxidase that catalyzes the reduction of hydrogen peroxide and organic hydroperoxides to water and alcohols, respectively. Plays a role in cell protection against oxidative stress by detoxifying peroxides. Reduces preferentially hydrogen peroxide rather than alkyl peroxides. May be involved in mitochondrial redox homeostasis.</text>
</comment>
<comment type="caution">
    <text evidence="20">The sequence shown here is derived from an EMBL/GenBank/DDBJ whole genome shotgun (WGS) entry which is preliminary data.</text>
</comment>
<comment type="similarity">
    <text evidence="3">Belongs to the peroxiredoxin family. Prx5 subfamily.</text>
</comment>
<evidence type="ECO:0000256" key="3">
    <source>
        <dbReference type="ARBA" id="ARBA00010505"/>
    </source>
</evidence>
<evidence type="ECO:0000256" key="16">
    <source>
        <dbReference type="ARBA" id="ARBA00082926"/>
    </source>
</evidence>
<comment type="catalytic activity">
    <reaction evidence="1">
        <text>[glutaredoxin]-dithiol + a hydroperoxide = [glutaredoxin]-disulfide + an alcohol + H2O</text>
        <dbReference type="Rhea" id="RHEA:62624"/>
        <dbReference type="Rhea" id="RHEA-COMP:10729"/>
        <dbReference type="Rhea" id="RHEA-COMP:10730"/>
        <dbReference type="ChEBI" id="CHEBI:15377"/>
        <dbReference type="ChEBI" id="CHEBI:29950"/>
        <dbReference type="ChEBI" id="CHEBI:30879"/>
        <dbReference type="ChEBI" id="CHEBI:35924"/>
        <dbReference type="ChEBI" id="CHEBI:50058"/>
        <dbReference type="EC" id="1.11.1.25"/>
    </reaction>
</comment>
<keyword evidence="18" id="KW-1133">Transmembrane helix</keyword>
<dbReference type="PANTHER" id="PTHR33976:SF8">
    <property type="entry name" value="OS07G0645000 PROTEIN"/>
    <property type="match status" value="1"/>
</dbReference>
<dbReference type="Pfam" id="PF25884">
    <property type="entry name" value="At5g19230"/>
    <property type="match status" value="1"/>
</dbReference>
<keyword evidence="10" id="KW-0496">Mitochondrion</keyword>
<evidence type="ECO:0000256" key="1">
    <source>
        <dbReference type="ARBA" id="ARBA00001711"/>
    </source>
</evidence>
<accession>A0AAV6NAV0</accession>
<evidence type="ECO:0000313" key="20">
    <source>
        <dbReference type="EMBL" id="KAG6593909.1"/>
    </source>
</evidence>
<comment type="subunit">
    <text evidence="4">Monomer.</text>
</comment>
<feature type="transmembrane region" description="Helical" evidence="18">
    <location>
        <begin position="438"/>
        <end position="458"/>
    </location>
</feature>
<evidence type="ECO:0000313" key="21">
    <source>
        <dbReference type="Proteomes" id="UP000685013"/>
    </source>
</evidence>
<dbReference type="InterPro" id="IPR045285">
    <property type="entry name" value="At5g19230-like"/>
</dbReference>
<feature type="domain" description="Thioredoxin" evidence="19">
    <location>
        <begin position="72"/>
        <end position="269"/>
    </location>
</feature>
<feature type="active site" description="Cysteine sulfenic acid (-SOH) intermediate" evidence="17">
    <location>
        <position position="140"/>
    </location>
</feature>
<evidence type="ECO:0000256" key="18">
    <source>
        <dbReference type="SAM" id="Phobius"/>
    </source>
</evidence>
<evidence type="ECO:0000256" key="9">
    <source>
        <dbReference type="ARBA" id="ARBA00023002"/>
    </source>
</evidence>
<evidence type="ECO:0000256" key="7">
    <source>
        <dbReference type="ARBA" id="ARBA00022862"/>
    </source>
</evidence>
<dbReference type="InterPro" id="IPR013740">
    <property type="entry name" value="Redoxin"/>
</dbReference>
<dbReference type="Pfam" id="PF08534">
    <property type="entry name" value="Redoxin"/>
    <property type="match status" value="1"/>
</dbReference>
<keyword evidence="6" id="KW-0575">Peroxidase</keyword>
<keyword evidence="18" id="KW-0812">Transmembrane</keyword>
<evidence type="ECO:0000256" key="15">
    <source>
        <dbReference type="ARBA" id="ARBA00081117"/>
    </source>
</evidence>
<dbReference type="EMBL" id="JAGKQH010000008">
    <property type="protein sequence ID" value="KAG6593909.1"/>
    <property type="molecule type" value="Genomic_DNA"/>
</dbReference>
<sequence>MRDSSSQATVPNRPFPSNFPAKSVYHQLIHGHQVVFFNLIVEDLVSARLISMASAILKRVNASAMSSLVESMRIRASSRAFAAVAVGTDIVSASPDVSLQKARSWDEGVSSKFSTTPLKDIFKGKKVVIFGLPGAYTGVCSQQHVPSYKNKMDEFKAKGIDSVICVSVNDPYTLNGWAEKLEAKDAIQFYGDFDGSFHKSLELNKDLSVALLGPRSQRWSAYVVDGTVKALNIEEAPSDFKVTGAELLVPFPGPISIPVLRLLATMANTHLCFLLPLLLACILLFNRPVKCDDDDLHRGINSYRASLNLTALVENDNAECLAEKIADKFKNQPCTNTTGSNTISGTEPQFDDYPNLLAKCNLNISNTRDGTIMPACVPNRVPDLVLTNFTKSQYSGKLNDTKYTGIGIGTEDDWVVVVLTTSTADGSFVPASKNTATLVSKIGMFFQLLFLMLSFVLLL</sequence>
<evidence type="ECO:0000256" key="6">
    <source>
        <dbReference type="ARBA" id="ARBA00022559"/>
    </source>
</evidence>
<proteinExistence type="inferred from homology"/>
<keyword evidence="7" id="KW-0049">Antioxidant</keyword>